<protein>
    <submittedName>
        <fullName evidence="1">Uncharacterized protein</fullName>
    </submittedName>
</protein>
<proteinExistence type="predicted"/>
<name>A0A7M7ITA1_NASVI</name>
<gene>
    <name evidence="1" type="primary">103317194</name>
</gene>
<dbReference type="AlphaFoldDB" id="A0A7M7ITA1"/>
<dbReference type="Proteomes" id="UP000002358">
    <property type="component" value="Unassembled WGS sequence"/>
</dbReference>
<organism evidence="1 2">
    <name type="scientific">Nasonia vitripennis</name>
    <name type="common">Parasitic wasp</name>
    <dbReference type="NCBI Taxonomy" id="7425"/>
    <lineage>
        <taxon>Eukaryota</taxon>
        <taxon>Metazoa</taxon>
        <taxon>Ecdysozoa</taxon>
        <taxon>Arthropoda</taxon>
        <taxon>Hexapoda</taxon>
        <taxon>Insecta</taxon>
        <taxon>Pterygota</taxon>
        <taxon>Neoptera</taxon>
        <taxon>Endopterygota</taxon>
        <taxon>Hymenoptera</taxon>
        <taxon>Apocrita</taxon>
        <taxon>Proctotrupomorpha</taxon>
        <taxon>Chalcidoidea</taxon>
        <taxon>Pteromalidae</taxon>
        <taxon>Pteromalinae</taxon>
        <taxon>Nasonia</taxon>
    </lineage>
</organism>
<sequence length="357" mass="41591">MFSKRSKKTDCKAEVRAILQENCFIIMYVEHTHDHMPKQWTNDELSSIKKQNNAGSVANDEVLKKTEEMVRMDVHIQEKESADDVVKKNVNEQMVRKEQHTQKPESSLMQYNVETVTQDSLPFEQPNLQDHNFVNDSTLDENITMYTKKANVKVHESTIDEEQENIESAHQGNNDFEEPESPTMEQYNVESSLIESSTLGHCEKFKNDQELDKIISTLRQHLYLIRDQESKIFLNAKTTIKNLNNNLEEQKYTMLEWMKLLPGQIENVLDGVYRLKTSDLNDIDSFIQHFLDKEVNVDLLKEHFEDKAFKKLKKVINTKVKSNAYTCGKFSEDIGELRTVLMRCMHAVVPLSLRKSI</sequence>
<evidence type="ECO:0000313" key="1">
    <source>
        <dbReference type="EnsemblMetazoa" id="XP_016842032"/>
    </source>
</evidence>
<evidence type="ECO:0000313" key="2">
    <source>
        <dbReference type="Proteomes" id="UP000002358"/>
    </source>
</evidence>
<accession>A0A7M7ITA1</accession>
<dbReference type="EnsemblMetazoa" id="XM_016986543">
    <property type="protein sequence ID" value="XP_016842032"/>
    <property type="gene ID" value="LOC103317194"/>
</dbReference>
<dbReference type="InParanoid" id="A0A7M7ITA1"/>
<reference evidence="1" key="1">
    <citation type="submission" date="2021-01" db="UniProtKB">
        <authorList>
            <consortium name="EnsemblMetazoa"/>
        </authorList>
    </citation>
    <scope>IDENTIFICATION</scope>
</reference>
<dbReference type="OrthoDB" id="3176171at2759"/>
<dbReference type="KEGG" id="nvi:103317194"/>
<keyword evidence="2" id="KW-1185">Reference proteome</keyword>